<dbReference type="EMBL" id="SZYD01000018">
    <property type="protein sequence ID" value="KAD2806059.1"/>
    <property type="molecule type" value="Genomic_DNA"/>
</dbReference>
<accession>A0A5N6LWR7</accession>
<protein>
    <submittedName>
        <fullName evidence="1">Uncharacterized protein</fullName>
    </submittedName>
</protein>
<reference evidence="1 2" key="1">
    <citation type="submission" date="2019-05" db="EMBL/GenBank/DDBJ databases">
        <title>Mikania micrantha, genome provides insights into the molecular mechanism of rapid growth.</title>
        <authorList>
            <person name="Liu B."/>
        </authorList>
    </citation>
    <scope>NUCLEOTIDE SEQUENCE [LARGE SCALE GENOMIC DNA]</scope>
    <source>
        <strain evidence="1">NLD-2019</strain>
        <tissue evidence="1">Leaf</tissue>
    </source>
</reference>
<organism evidence="1 2">
    <name type="scientific">Mikania micrantha</name>
    <name type="common">bitter vine</name>
    <dbReference type="NCBI Taxonomy" id="192012"/>
    <lineage>
        <taxon>Eukaryota</taxon>
        <taxon>Viridiplantae</taxon>
        <taxon>Streptophyta</taxon>
        <taxon>Embryophyta</taxon>
        <taxon>Tracheophyta</taxon>
        <taxon>Spermatophyta</taxon>
        <taxon>Magnoliopsida</taxon>
        <taxon>eudicotyledons</taxon>
        <taxon>Gunneridae</taxon>
        <taxon>Pentapetalae</taxon>
        <taxon>asterids</taxon>
        <taxon>campanulids</taxon>
        <taxon>Asterales</taxon>
        <taxon>Asteraceae</taxon>
        <taxon>Asteroideae</taxon>
        <taxon>Heliantheae alliance</taxon>
        <taxon>Eupatorieae</taxon>
        <taxon>Mikania</taxon>
    </lineage>
</organism>
<dbReference type="AlphaFoldDB" id="A0A5N6LWR7"/>
<comment type="caution">
    <text evidence="1">The sequence shown here is derived from an EMBL/GenBank/DDBJ whole genome shotgun (WGS) entry which is preliminary data.</text>
</comment>
<sequence>MVLMVKPLGSHQASILKFQASKLVSNGFQGCYRGVKEEEGREVECIDEEMMRKSSVGIMVLGFIRFCRLGGVAYRGVFRESIPAMYVAYRGWGVCWATAAQLLTQKVIDLSSLISFTR</sequence>
<evidence type="ECO:0000313" key="1">
    <source>
        <dbReference type="EMBL" id="KAD2806059.1"/>
    </source>
</evidence>
<proteinExistence type="predicted"/>
<gene>
    <name evidence="1" type="ORF">E3N88_39436</name>
</gene>
<evidence type="ECO:0000313" key="2">
    <source>
        <dbReference type="Proteomes" id="UP000326396"/>
    </source>
</evidence>
<dbReference type="Proteomes" id="UP000326396">
    <property type="component" value="Linkage Group LG8"/>
</dbReference>
<keyword evidence="2" id="KW-1185">Reference proteome</keyword>
<name>A0A5N6LWR7_9ASTR</name>